<proteinExistence type="predicted"/>
<name>A0A0C3M473_9AGAM</name>
<gene>
    <name evidence="1" type="ORF">M407DRAFT_181042</name>
</gene>
<dbReference type="OrthoDB" id="3300813at2759"/>
<organism evidence="1 2">
    <name type="scientific">Tulasnella calospora MUT 4182</name>
    <dbReference type="NCBI Taxonomy" id="1051891"/>
    <lineage>
        <taxon>Eukaryota</taxon>
        <taxon>Fungi</taxon>
        <taxon>Dikarya</taxon>
        <taxon>Basidiomycota</taxon>
        <taxon>Agaricomycotina</taxon>
        <taxon>Agaricomycetes</taxon>
        <taxon>Cantharellales</taxon>
        <taxon>Tulasnellaceae</taxon>
        <taxon>Tulasnella</taxon>
    </lineage>
</organism>
<dbReference type="EMBL" id="KN822994">
    <property type="protein sequence ID" value="KIO28467.1"/>
    <property type="molecule type" value="Genomic_DNA"/>
</dbReference>
<reference evidence="2" key="2">
    <citation type="submission" date="2015-01" db="EMBL/GenBank/DDBJ databases">
        <title>Evolutionary Origins and Diversification of the Mycorrhizal Mutualists.</title>
        <authorList>
            <consortium name="DOE Joint Genome Institute"/>
            <consortium name="Mycorrhizal Genomics Consortium"/>
            <person name="Kohler A."/>
            <person name="Kuo A."/>
            <person name="Nagy L.G."/>
            <person name="Floudas D."/>
            <person name="Copeland A."/>
            <person name="Barry K.W."/>
            <person name="Cichocki N."/>
            <person name="Veneault-Fourrey C."/>
            <person name="LaButti K."/>
            <person name="Lindquist E.A."/>
            <person name="Lipzen A."/>
            <person name="Lundell T."/>
            <person name="Morin E."/>
            <person name="Murat C."/>
            <person name="Riley R."/>
            <person name="Ohm R."/>
            <person name="Sun H."/>
            <person name="Tunlid A."/>
            <person name="Henrissat B."/>
            <person name="Grigoriev I.V."/>
            <person name="Hibbett D.S."/>
            <person name="Martin F."/>
        </authorList>
    </citation>
    <scope>NUCLEOTIDE SEQUENCE [LARGE SCALE GENOMIC DNA]</scope>
    <source>
        <strain evidence="2">MUT 4182</strain>
    </source>
</reference>
<keyword evidence="2" id="KW-1185">Reference proteome</keyword>
<protein>
    <submittedName>
        <fullName evidence="1">Uncharacterized protein</fullName>
    </submittedName>
</protein>
<evidence type="ECO:0000313" key="1">
    <source>
        <dbReference type="EMBL" id="KIO28467.1"/>
    </source>
</evidence>
<accession>A0A0C3M473</accession>
<sequence>MATAWPRLKKLDFNWQKKTAYTSFPLSHLADIVAEFPELEELGALFDYNTNDSEGHLLPTYEPSSAPCHPPRLQKLRLGWSRLPGYKRNRDSMAQFLARVCPPGLRIERMCLEGTTNDPVRLTGKEKITTAGRDVDPEWDALFQKIEELQGGVRIWVGKIPEESDGVWF</sequence>
<dbReference type="Proteomes" id="UP000054248">
    <property type="component" value="Unassembled WGS sequence"/>
</dbReference>
<dbReference type="AlphaFoldDB" id="A0A0C3M473"/>
<evidence type="ECO:0000313" key="2">
    <source>
        <dbReference type="Proteomes" id="UP000054248"/>
    </source>
</evidence>
<dbReference type="HOGENOM" id="CLU_1579661_0_0_1"/>
<reference evidence="1 2" key="1">
    <citation type="submission" date="2014-04" db="EMBL/GenBank/DDBJ databases">
        <authorList>
            <consortium name="DOE Joint Genome Institute"/>
            <person name="Kuo A."/>
            <person name="Girlanda M."/>
            <person name="Perotto S."/>
            <person name="Kohler A."/>
            <person name="Nagy L.G."/>
            <person name="Floudas D."/>
            <person name="Copeland A."/>
            <person name="Barry K.W."/>
            <person name="Cichocki N."/>
            <person name="Veneault-Fourrey C."/>
            <person name="LaButti K."/>
            <person name="Lindquist E.A."/>
            <person name="Lipzen A."/>
            <person name="Lundell T."/>
            <person name="Morin E."/>
            <person name="Murat C."/>
            <person name="Sun H."/>
            <person name="Tunlid A."/>
            <person name="Henrissat B."/>
            <person name="Grigoriev I.V."/>
            <person name="Hibbett D.S."/>
            <person name="Martin F."/>
            <person name="Nordberg H.P."/>
            <person name="Cantor M.N."/>
            <person name="Hua S.X."/>
        </authorList>
    </citation>
    <scope>NUCLEOTIDE SEQUENCE [LARGE SCALE GENOMIC DNA]</scope>
    <source>
        <strain evidence="1 2">MUT 4182</strain>
    </source>
</reference>